<evidence type="ECO:0000256" key="1">
    <source>
        <dbReference type="ARBA" id="ARBA00004651"/>
    </source>
</evidence>
<feature type="transmembrane region" description="Helical" evidence="7">
    <location>
        <begin position="137"/>
        <end position="162"/>
    </location>
</feature>
<dbReference type="Proteomes" id="UP000254572">
    <property type="component" value="Unassembled WGS sequence"/>
</dbReference>
<keyword evidence="6 7" id="KW-0472">Membrane</keyword>
<dbReference type="InterPro" id="IPR011701">
    <property type="entry name" value="MFS"/>
</dbReference>
<evidence type="ECO:0000313" key="9">
    <source>
        <dbReference type="EMBL" id="SUX25698.1"/>
    </source>
</evidence>
<proteinExistence type="predicted"/>
<evidence type="ECO:0000256" key="5">
    <source>
        <dbReference type="ARBA" id="ARBA00022989"/>
    </source>
</evidence>
<keyword evidence="9" id="KW-0012">Acyltransferase</keyword>
<feature type="transmembrane region" description="Helical" evidence="7">
    <location>
        <begin position="448"/>
        <end position="468"/>
    </location>
</feature>
<keyword evidence="9" id="KW-0808">Transferase</keyword>
<feature type="transmembrane region" description="Helical" evidence="7">
    <location>
        <begin position="81"/>
        <end position="98"/>
    </location>
</feature>
<dbReference type="RefSeq" id="WP_115612632.1">
    <property type="nucleotide sequence ID" value="NZ_JBHLZC010000001.1"/>
</dbReference>
<dbReference type="AlphaFoldDB" id="A0A381EFB3"/>
<keyword evidence="3" id="KW-1003">Cell membrane</keyword>
<name>A0A381EFB3_9GAMM</name>
<accession>A0A381EFB3</accession>
<dbReference type="SUPFAM" id="SSF103473">
    <property type="entry name" value="MFS general substrate transporter"/>
    <property type="match status" value="1"/>
</dbReference>
<feature type="transmembrane region" description="Helical" evidence="7">
    <location>
        <begin position="332"/>
        <end position="352"/>
    </location>
</feature>
<dbReference type="Gene3D" id="1.20.1250.20">
    <property type="entry name" value="MFS general substrate transporter like domains"/>
    <property type="match status" value="1"/>
</dbReference>
<feature type="transmembrane region" description="Helical" evidence="7">
    <location>
        <begin position="104"/>
        <end position="125"/>
    </location>
</feature>
<keyword evidence="10" id="KW-1185">Reference proteome</keyword>
<feature type="transmembrane region" description="Helical" evidence="7">
    <location>
        <begin position="287"/>
        <end position="312"/>
    </location>
</feature>
<dbReference type="Pfam" id="PF01553">
    <property type="entry name" value="Acyltransferase"/>
    <property type="match status" value="1"/>
</dbReference>
<evidence type="ECO:0000256" key="7">
    <source>
        <dbReference type="SAM" id="Phobius"/>
    </source>
</evidence>
<evidence type="ECO:0000256" key="6">
    <source>
        <dbReference type="ARBA" id="ARBA00023136"/>
    </source>
</evidence>
<sequence length="620" mass="68552">MLLFSRRFLPFFITQFGGAFTDNLYKNALLVYLTLRLSDSKTLSFYTNLSMALFIFPMFLFSAWSGLLADRFEKRFLIVRIKWLEVFIMAVGIVAFVFDLIPLMVAVLCLLGLQSTFFGPVKYGLLPERLREEELMLGNGLVEAGTFLAILGGTLVGASLVARESLYPLLYAAMVAAVTIGLISAYLIPAAQGATDRSALPPFHPWQQTKTLLTYTIRQKTIYQCILAISWFWLLGGALLTQIPQYAKEVLNSGPEVTTYLLVLFSVGIGIGSLLSNFLARGRIEAGLVPVGAFILAAGMAGVITISANPALSELHTFRTFLHDPRFLHTTLSFFAIAFGGGIYAVPLYAIIQHRAESGHKSQMIAANNILNALFLVLVSVLSILILSVFGWSLQALIALLLGVHLAISLYIFTVVPEFIMRCLVILIVACCYRLRVRGRDNIPRSGAAIIACNHISYMDALILMVAIRRPLRFIMYYKIFRIPVLRYIFKSARAIPIAGRSEDAALFRQSFEDVHTALADGDIVAIFPEGELTRDGEIGVYRRGIEKMLERDPVPVIPVAIDNLWGSLFSHAGGLMKGGPRKWFARIDVLIGAPLPPETDAETLKEKTLALLEQHKACC</sequence>
<dbReference type="CDD" id="cd07989">
    <property type="entry name" value="LPLAT_AGPAT-like"/>
    <property type="match status" value="1"/>
</dbReference>
<dbReference type="GO" id="GO:0016746">
    <property type="term" value="F:acyltransferase activity"/>
    <property type="evidence" value="ECO:0007669"/>
    <property type="project" value="UniProtKB-KW"/>
</dbReference>
<comment type="subcellular location">
    <subcellularLocation>
        <location evidence="1">Cell membrane</location>
        <topology evidence="1">Multi-pass membrane protein</topology>
    </subcellularLocation>
</comment>
<dbReference type="EMBL" id="UFUW01000001">
    <property type="protein sequence ID" value="SUX25698.1"/>
    <property type="molecule type" value="Genomic_DNA"/>
</dbReference>
<dbReference type="InterPro" id="IPR002123">
    <property type="entry name" value="Plipid/glycerol_acylTrfase"/>
</dbReference>
<dbReference type="SMART" id="SM00563">
    <property type="entry name" value="PlsC"/>
    <property type="match status" value="1"/>
</dbReference>
<dbReference type="CDD" id="cd06173">
    <property type="entry name" value="MFS_MefA_like"/>
    <property type="match status" value="1"/>
</dbReference>
<dbReference type="GO" id="GO:0022857">
    <property type="term" value="F:transmembrane transporter activity"/>
    <property type="evidence" value="ECO:0007669"/>
    <property type="project" value="InterPro"/>
</dbReference>
<keyword evidence="4 7" id="KW-0812">Transmembrane</keyword>
<evidence type="ECO:0000256" key="4">
    <source>
        <dbReference type="ARBA" id="ARBA00022692"/>
    </source>
</evidence>
<dbReference type="PANTHER" id="PTHR43266:SF2">
    <property type="entry name" value="MAJOR FACILITATOR SUPERFAMILY (MFS) PROFILE DOMAIN-CONTAINING PROTEIN"/>
    <property type="match status" value="1"/>
</dbReference>
<feature type="transmembrane region" description="Helical" evidence="7">
    <location>
        <begin position="260"/>
        <end position="280"/>
    </location>
</feature>
<feature type="domain" description="Phospholipid/glycerol acyltransferase" evidence="8">
    <location>
        <begin position="449"/>
        <end position="565"/>
    </location>
</feature>
<dbReference type="OrthoDB" id="9803968at2"/>
<gene>
    <name evidence="9" type="ORF">NCTC13294_02587</name>
</gene>
<evidence type="ECO:0000259" key="8">
    <source>
        <dbReference type="SMART" id="SM00563"/>
    </source>
</evidence>
<evidence type="ECO:0000256" key="3">
    <source>
        <dbReference type="ARBA" id="ARBA00022475"/>
    </source>
</evidence>
<dbReference type="SUPFAM" id="SSF69593">
    <property type="entry name" value="Glycerol-3-phosphate (1)-acyltransferase"/>
    <property type="match status" value="1"/>
</dbReference>
<feature type="transmembrane region" description="Helical" evidence="7">
    <location>
        <begin position="221"/>
        <end position="240"/>
    </location>
</feature>
<keyword evidence="5 7" id="KW-1133">Transmembrane helix</keyword>
<protein>
    <submittedName>
        <fullName evidence="9">2-acyl-glycerophospho-ethanolamine acyltransferase</fullName>
    </submittedName>
</protein>
<evidence type="ECO:0000313" key="10">
    <source>
        <dbReference type="Proteomes" id="UP000254572"/>
    </source>
</evidence>
<dbReference type="GO" id="GO:0005886">
    <property type="term" value="C:plasma membrane"/>
    <property type="evidence" value="ECO:0007669"/>
    <property type="project" value="UniProtKB-SubCell"/>
</dbReference>
<feature type="transmembrane region" description="Helical" evidence="7">
    <location>
        <begin position="168"/>
        <end position="188"/>
    </location>
</feature>
<reference evidence="9 10" key="1">
    <citation type="submission" date="2018-06" db="EMBL/GenBank/DDBJ databases">
        <authorList>
            <consortium name="Pathogen Informatics"/>
            <person name="Doyle S."/>
        </authorList>
    </citation>
    <scope>NUCLEOTIDE SEQUENCE [LARGE SCALE GENOMIC DNA]</scope>
    <source>
        <strain evidence="9 10">NCTC13294</strain>
    </source>
</reference>
<evidence type="ECO:0000256" key="2">
    <source>
        <dbReference type="ARBA" id="ARBA00022448"/>
    </source>
</evidence>
<dbReference type="PANTHER" id="PTHR43266">
    <property type="entry name" value="MACROLIDE-EFFLUX PROTEIN"/>
    <property type="match status" value="1"/>
</dbReference>
<dbReference type="Pfam" id="PF07690">
    <property type="entry name" value="MFS_1"/>
    <property type="match status" value="1"/>
</dbReference>
<dbReference type="InterPro" id="IPR036259">
    <property type="entry name" value="MFS_trans_sf"/>
</dbReference>
<organism evidence="9 10">
    <name type="scientific">Cardiobacterium valvarum</name>
    <dbReference type="NCBI Taxonomy" id="194702"/>
    <lineage>
        <taxon>Bacteria</taxon>
        <taxon>Pseudomonadati</taxon>
        <taxon>Pseudomonadota</taxon>
        <taxon>Gammaproteobacteria</taxon>
        <taxon>Cardiobacteriales</taxon>
        <taxon>Cardiobacteriaceae</taxon>
        <taxon>Cardiobacterium</taxon>
    </lineage>
</organism>
<keyword evidence="2" id="KW-0813">Transport</keyword>
<feature type="transmembrane region" description="Helical" evidence="7">
    <location>
        <begin position="45"/>
        <end position="69"/>
    </location>
</feature>
<feature type="transmembrane region" description="Helical" evidence="7">
    <location>
        <begin position="364"/>
        <end position="386"/>
    </location>
</feature>